<proteinExistence type="predicted"/>
<dbReference type="EMBL" id="OY731398">
    <property type="protein sequence ID" value="CAJ1870671.1"/>
    <property type="molecule type" value="Genomic_DNA"/>
</dbReference>
<organism evidence="1 2">
    <name type="scientific">Sphenostylis stenocarpa</name>
    <dbReference type="NCBI Taxonomy" id="92480"/>
    <lineage>
        <taxon>Eukaryota</taxon>
        <taxon>Viridiplantae</taxon>
        <taxon>Streptophyta</taxon>
        <taxon>Embryophyta</taxon>
        <taxon>Tracheophyta</taxon>
        <taxon>Spermatophyta</taxon>
        <taxon>Magnoliopsida</taxon>
        <taxon>eudicotyledons</taxon>
        <taxon>Gunneridae</taxon>
        <taxon>Pentapetalae</taxon>
        <taxon>rosids</taxon>
        <taxon>fabids</taxon>
        <taxon>Fabales</taxon>
        <taxon>Fabaceae</taxon>
        <taxon>Papilionoideae</taxon>
        <taxon>50 kb inversion clade</taxon>
        <taxon>NPAAA clade</taxon>
        <taxon>indigoferoid/millettioid clade</taxon>
        <taxon>Phaseoleae</taxon>
        <taxon>Sphenostylis</taxon>
    </lineage>
</organism>
<evidence type="ECO:0000313" key="2">
    <source>
        <dbReference type="Proteomes" id="UP001189624"/>
    </source>
</evidence>
<dbReference type="Gramene" id="rna-AYBTSS11_LOCUS2421">
    <property type="protein sequence ID" value="CAJ1870671.1"/>
    <property type="gene ID" value="gene-AYBTSS11_LOCUS2421"/>
</dbReference>
<dbReference type="Proteomes" id="UP001189624">
    <property type="component" value="Chromosome 1"/>
</dbReference>
<keyword evidence="2" id="KW-1185">Reference proteome</keyword>
<sequence length="51" mass="5763">MKGNVSDDKEEGVELSVIDVRFIDDGRRGRNTNVSIMDSWLRLIRINSIAA</sequence>
<accession>A0AA86RQ37</accession>
<protein>
    <submittedName>
        <fullName evidence="1">Uncharacterized protein</fullName>
    </submittedName>
</protein>
<name>A0AA86RQ37_9FABA</name>
<dbReference type="AlphaFoldDB" id="A0AA86RQ37"/>
<evidence type="ECO:0000313" key="1">
    <source>
        <dbReference type="EMBL" id="CAJ1870671.1"/>
    </source>
</evidence>
<gene>
    <name evidence="1" type="ORF">AYBTSS11_LOCUS2421</name>
</gene>
<reference evidence="1" key="1">
    <citation type="submission" date="2023-10" db="EMBL/GenBank/DDBJ databases">
        <authorList>
            <person name="Domelevo Entfellner J.-B."/>
        </authorList>
    </citation>
    <scope>NUCLEOTIDE SEQUENCE</scope>
</reference>